<dbReference type="SMART" id="SM00530">
    <property type="entry name" value="HTH_XRE"/>
    <property type="match status" value="1"/>
</dbReference>
<sequence length="84" mass="9511">MPSSLRSPQQQKLREILIDARKNAKMTQTELATRLGRHQSFVAKYELGERRVDVVEFVAVARALDLEPGDLLGTYLSARQAEEI</sequence>
<dbReference type="SUPFAM" id="SSF47413">
    <property type="entry name" value="lambda repressor-like DNA-binding domains"/>
    <property type="match status" value="1"/>
</dbReference>
<gene>
    <name evidence="2" type="ORF">SAMN06295987_105283</name>
</gene>
<dbReference type="Proteomes" id="UP000190989">
    <property type="component" value="Unassembled WGS sequence"/>
</dbReference>
<dbReference type="InterPro" id="IPR010982">
    <property type="entry name" value="Lambda_DNA-bd_dom_sf"/>
</dbReference>
<proteinExistence type="predicted"/>
<evidence type="ECO:0000313" key="2">
    <source>
        <dbReference type="EMBL" id="SLK05991.1"/>
    </source>
</evidence>
<dbReference type="InterPro" id="IPR001387">
    <property type="entry name" value="Cro/C1-type_HTH"/>
</dbReference>
<dbReference type="AlphaFoldDB" id="A0A1U6IDA4"/>
<reference evidence="3" key="1">
    <citation type="submission" date="2017-02" db="EMBL/GenBank/DDBJ databases">
        <authorList>
            <person name="Varghese N."/>
            <person name="Submissions S."/>
        </authorList>
    </citation>
    <scope>NUCLEOTIDE SEQUENCE [LARGE SCALE GENOMIC DNA]</scope>
    <source>
        <strain evidence="3">SM117</strain>
    </source>
</reference>
<dbReference type="RefSeq" id="WP_079731158.1">
    <property type="nucleotide sequence ID" value="NZ_FVZE01000005.1"/>
</dbReference>
<dbReference type="GO" id="GO:0003677">
    <property type="term" value="F:DNA binding"/>
    <property type="evidence" value="ECO:0007669"/>
    <property type="project" value="InterPro"/>
</dbReference>
<dbReference type="CDD" id="cd00093">
    <property type="entry name" value="HTH_XRE"/>
    <property type="match status" value="1"/>
</dbReference>
<dbReference type="Gene3D" id="1.10.260.40">
    <property type="entry name" value="lambda repressor-like DNA-binding domains"/>
    <property type="match status" value="1"/>
</dbReference>
<protein>
    <submittedName>
        <fullName evidence="2">Transcriptional regulator, XRE family</fullName>
    </submittedName>
</protein>
<organism evidence="2 3">
    <name type="scientific">Novosphingobium mathurense</name>
    <dbReference type="NCBI Taxonomy" id="428990"/>
    <lineage>
        <taxon>Bacteria</taxon>
        <taxon>Pseudomonadati</taxon>
        <taxon>Pseudomonadota</taxon>
        <taxon>Alphaproteobacteria</taxon>
        <taxon>Sphingomonadales</taxon>
        <taxon>Sphingomonadaceae</taxon>
        <taxon>Novosphingobium</taxon>
    </lineage>
</organism>
<dbReference type="Pfam" id="PF01381">
    <property type="entry name" value="HTH_3"/>
    <property type="match status" value="1"/>
</dbReference>
<feature type="domain" description="HTH cro/C1-type" evidence="1">
    <location>
        <begin position="17"/>
        <end position="71"/>
    </location>
</feature>
<dbReference type="EMBL" id="FVZE01000005">
    <property type="protein sequence ID" value="SLK05991.1"/>
    <property type="molecule type" value="Genomic_DNA"/>
</dbReference>
<name>A0A1U6IDA4_9SPHN</name>
<evidence type="ECO:0000313" key="3">
    <source>
        <dbReference type="Proteomes" id="UP000190989"/>
    </source>
</evidence>
<dbReference type="STRING" id="428990.SAMN06295987_105283"/>
<keyword evidence="3" id="KW-1185">Reference proteome</keyword>
<accession>A0A1U6IDA4</accession>
<dbReference type="PROSITE" id="PS50943">
    <property type="entry name" value="HTH_CROC1"/>
    <property type="match status" value="1"/>
</dbReference>
<evidence type="ECO:0000259" key="1">
    <source>
        <dbReference type="PROSITE" id="PS50943"/>
    </source>
</evidence>